<sequence length="159" mass="17217">MSGQSRHLVLGEKQVTLEHHKGLDQSEACLNREGVLLWHPGSSFSRAQEESRVSGGDIGPPTPRCSYNRARVIPSGVGGWGWATEGRRTLRVPGRCDSGLRKQAAPGKGVAAKHPQASPEEVLFLQHASTEHLLYACLCHLGPLENRKEAIDVLGPMPT</sequence>
<keyword evidence="2" id="KW-1185">Reference proteome</keyword>
<accession>A0A6B0RR99</accession>
<dbReference type="EMBL" id="VBQZ03000084">
    <property type="protein sequence ID" value="MXQ92600.1"/>
    <property type="molecule type" value="Genomic_DNA"/>
</dbReference>
<evidence type="ECO:0000313" key="2">
    <source>
        <dbReference type="Proteomes" id="UP000322234"/>
    </source>
</evidence>
<organism evidence="1 2">
    <name type="scientific">Bos mutus</name>
    <name type="common">wild yak</name>
    <dbReference type="NCBI Taxonomy" id="72004"/>
    <lineage>
        <taxon>Eukaryota</taxon>
        <taxon>Metazoa</taxon>
        <taxon>Chordata</taxon>
        <taxon>Craniata</taxon>
        <taxon>Vertebrata</taxon>
        <taxon>Euteleostomi</taxon>
        <taxon>Mammalia</taxon>
        <taxon>Eutheria</taxon>
        <taxon>Laurasiatheria</taxon>
        <taxon>Artiodactyla</taxon>
        <taxon>Ruminantia</taxon>
        <taxon>Pecora</taxon>
        <taxon>Bovidae</taxon>
        <taxon>Bovinae</taxon>
        <taxon>Bos</taxon>
    </lineage>
</organism>
<reference evidence="1" key="1">
    <citation type="submission" date="2019-10" db="EMBL/GenBank/DDBJ databases">
        <title>The sequence and de novo assembly of the wild yak genome.</title>
        <authorList>
            <person name="Liu Y."/>
        </authorList>
    </citation>
    <scope>NUCLEOTIDE SEQUENCE [LARGE SCALE GENOMIC DNA]</scope>
    <source>
        <strain evidence="1">WY2019</strain>
    </source>
</reference>
<gene>
    <name evidence="1" type="ORF">E5288_WYG005672</name>
</gene>
<comment type="caution">
    <text evidence="1">The sequence shown here is derived from an EMBL/GenBank/DDBJ whole genome shotgun (WGS) entry which is preliminary data.</text>
</comment>
<protein>
    <submittedName>
        <fullName evidence="1">Uncharacterized protein</fullName>
    </submittedName>
</protein>
<dbReference type="AlphaFoldDB" id="A0A6B0RR99"/>
<dbReference type="Proteomes" id="UP000322234">
    <property type="component" value="Unassembled WGS sequence"/>
</dbReference>
<name>A0A6B0RR99_9CETA</name>
<proteinExistence type="predicted"/>
<evidence type="ECO:0000313" key="1">
    <source>
        <dbReference type="EMBL" id="MXQ92600.1"/>
    </source>
</evidence>